<dbReference type="AlphaFoldDB" id="A0A1F5GQW9"/>
<dbReference type="InterPro" id="IPR035901">
    <property type="entry name" value="GIY-YIG_endonuc_sf"/>
</dbReference>
<dbReference type="Proteomes" id="UP000178336">
    <property type="component" value="Unassembled WGS sequence"/>
</dbReference>
<dbReference type="EMBL" id="MFBN01000050">
    <property type="protein sequence ID" value="OGD94209.1"/>
    <property type="molecule type" value="Genomic_DNA"/>
</dbReference>
<dbReference type="Pfam" id="PF01541">
    <property type="entry name" value="GIY-YIG"/>
    <property type="match status" value="1"/>
</dbReference>
<dbReference type="SMART" id="SM00465">
    <property type="entry name" value="GIYc"/>
    <property type="match status" value="1"/>
</dbReference>
<evidence type="ECO:0000259" key="2">
    <source>
        <dbReference type="PROSITE" id="PS50164"/>
    </source>
</evidence>
<accession>A0A1F5GQW9</accession>
<dbReference type="Gene3D" id="3.40.1440.10">
    <property type="entry name" value="GIY-YIG endonuclease"/>
    <property type="match status" value="1"/>
</dbReference>
<evidence type="ECO:0000313" key="3">
    <source>
        <dbReference type="EMBL" id="OGD94209.1"/>
    </source>
</evidence>
<sequence>MNCVYILKSLRDGKQYIGSTTSLEKRVSTHNKGQVKSTKNRKPLVLFGYQICGTIQEAARLEKSYKRSHGLLDRSLKRGDFKLVYGE</sequence>
<organism evidence="3 4">
    <name type="scientific">Candidatus Curtissbacteria bacterium RIFCSPLOWO2_01_FULL_37_9</name>
    <dbReference type="NCBI Taxonomy" id="1797724"/>
    <lineage>
        <taxon>Bacteria</taxon>
        <taxon>Candidatus Curtissiibacteriota</taxon>
    </lineage>
</organism>
<gene>
    <name evidence="3" type="ORF">A3A48_02510</name>
</gene>
<evidence type="ECO:0000256" key="1">
    <source>
        <dbReference type="ARBA" id="ARBA00007435"/>
    </source>
</evidence>
<name>A0A1F5GQW9_9BACT</name>
<dbReference type="SUPFAM" id="SSF82771">
    <property type="entry name" value="GIY-YIG endonuclease"/>
    <property type="match status" value="1"/>
</dbReference>
<comment type="similarity">
    <text evidence="1">Belongs to the UPF0213 family.</text>
</comment>
<dbReference type="InterPro" id="IPR050190">
    <property type="entry name" value="UPF0213_domain"/>
</dbReference>
<comment type="caution">
    <text evidence="3">The sequence shown here is derived from an EMBL/GenBank/DDBJ whole genome shotgun (WGS) entry which is preliminary data.</text>
</comment>
<dbReference type="PANTHER" id="PTHR34477">
    <property type="entry name" value="UPF0213 PROTEIN YHBQ"/>
    <property type="match status" value="1"/>
</dbReference>
<dbReference type="PROSITE" id="PS50164">
    <property type="entry name" value="GIY_YIG"/>
    <property type="match status" value="1"/>
</dbReference>
<dbReference type="STRING" id="1797724.A3A48_02510"/>
<dbReference type="InterPro" id="IPR000305">
    <property type="entry name" value="GIY-YIG_endonuc"/>
</dbReference>
<proteinExistence type="inferred from homology"/>
<dbReference type="PANTHER" id="PTHR34477:SF1">
    <property type="entry name" value="UPF0213 PROTEIN YHBQ"/>
    <property type="match status" value="1"/>
</dbReference>
<feature type="domain" description="GIY-YIG" evidence="2">
    <location>
        <begin position="1"/>
        <end position="79"/>
    </location>
</feature>
<reference evidence="3 4" key="1">
    <citation type="journal article" date="2016" name="Nat. Commun.">
        <title>Thousands of microbial genomes shed light on interconnected biogeochemical processes in an aquifer system.</title>
        <authorList>
            <person name="Anantharaman K."/>
            <person name="Brown C.T."/>
            <person name="Hug L.A."/>
            <person name="Sharon I."/>
            <person name="Castelle C.J."/>
            <person name="Probst A.J."/>
            <person name="Thomas B.C."/>
            <person name="Singh A."/>
            <person name="Wilkins M.J."/>
            <person name="Karaoz U."/>
            <person name="Brodie E.L."/>
            <person name="Williams K.H."/>
            <person name="Hubbard S.S."/>
            <person name="Banfield J.F."/>
        </authorList>
    </citation>
    <scope>NUCLEOTIDE SEQUENCE [LARGE SCALE GENOMIC DNA]</scope>
</reference>
<protein>
    <recommendedName>
        <fullName evidence="2">GIY-YIG domain-containing protein</fullName>
    </recommendedName>
</protein>
<evidence type="ECO:0000313" key="4">
    <source>
        <dbReference type="Proteomes" id="UP000178336"/>
    </source>
</evidence>